<dbReference type="Proteomes" id="UP000075243">
    <property type="component" value="Chromosome 3"/>
</dbReference>
<dbReference type="PANTHER" id="PTHR47481:SF10">
    <property type="entry name" value="COPIA-LIKE POLYPROTEIN_RETROTRANSPOSON"/>
    <property type="match status" value="1"/>
</dbReference>
<organism evidence="1 2">
    <name type="scientific">Cajanus cajan</name>
    <name type="common">Pigeon pea</name>
    <name type="synonym">Cajanus indicus</name>
    <dbReference type="NCBI Taxonomy" id="3821"/>
    <lineage>
        <taxon>Eukaryota</taxon>
        <taxon>Viridiplantae</taxon>
        <taxon>Streptophyta</taxon>
        <taxon>Embryophyta</taxon>
        <taxon>Tracheophyta</taxon>
        <taxon>Spermatophyta</taxon>
        <taxon>Magnoliopsida</taxon>
        <taxon>eudicotyledons</taxon>
        <taxon>Gunneridae</taxon>
        <taxon>Pentapetalae</taxon>
        <taxon>rosids</taxon>
        <taxon>fabids</taxon>
        <taxon>Fabales</taxon>
        <taxon>Fabaceae</taxon>
        <taxon>Papilionoideae</taxon>
        <taxon>50 kb inversion clade</taxon>
        <taxon>NPAAA clade</taxon>
        <taxon>indigoferoid/millettioid clade</taxon>
        <taxon>Phaseoleae</taxon>
        <taxon>Cajanus</taxon>
    </lineage>
</organism>
<dbReference type="AlphaFoldDB" id="A0A151TQI6"/>
<evidence type="ECO:0000313" key="1">
    <source>
        <dbReference type="EMBL" id="KYP69322.1"/>
    </source>
</evidence>
<dbReference type="EMBL" id="CM003605">
    <property type="protein sequence ID" value="KYP69322.1"/>
    <property type="molecule type" value="Genomic_DNA"/>
</dbReference>
<reference evidence="1 2" key="1">
    <citation type="journal article" date="2012" name="Nat. Biotechnol.">
        <title>Draft genome sequence of pigeonpea (Cajanus cajan), an orphan legume crop of resource-poor farmers.</title>
        <authorList>
            <person name="Varshney R.K."/>
            <person name="Chen W."/>
            <person name="Li Y."/>
            <person name="Bharti A.K."/>
            <person name="Saxena R.K."/>
            <person name="Schlueter J.A."/>
            <person name="Donoghue M.T."/>
            <person name="Azam S."/>
            <person name="Fan G."/>
            <person name="Whaley A.M."/>
            <person name="Farmer A.D."/>
            <person name="Sheridan J."/>
            <person name="Iwata A."/>
            <person name="Tuteja R."/>
            <person name="Penmetsa R.V."/>
            <person name="Wu W."/>
            <person name="Upadhyaya H.D."/>
            <person name="Yang S.P."/>
            <person name="Shah T."/>
            <person name="Saxena K.B."/>
            <person name="Michael T."/>
            <person name="McCombie W.R."/>
            <person name="Yang B."/>
            <person name="Zhang G."/>
            <person name="Yang H."/>
            <person name="Wang J."/>
            <person name="Spillane C."/>
            <person name="Cook D.R."/>
            <person name="May G.D."/>
            <person name="Xu X."/>
            <person name="Jackson S.A."/>
        </authorList>
    </citation>
    <scope>NUCLEOTIDE SEQUENCE [LARGE SCALE GENOMIC DNA]</scope>
    <source>
        <strain evidence="2">cv. Asha</strain>
    </source>
</reference>
<dbReference type="PANTHER" id="PTHR47481">
    <property type="match status" value="1"/>
</dbReference>
<accession>A0A151TQI6</accession>
<dbReference type="Gramene" id="C.cajan_08265.t">
    <property type="protein sequence ID" value="C.cajan_08265.t"/>
    <property type="gene ID" value="C.cajan_08265"/>
</dbReference>
<proteinExistence type="predicted"/>
<gene>
    <name evidence="1" type="ORF">KK1_008511</name>
</gene>
<evidence type="ECO:0000313" key="2">
    <source>
        <dbReference type="Proteomes" id="UP000075243"/>
    </source>
</evidence>
<dbReference type="OMA" id="SADLAMW"/>
<protein>
    <submittedName>
        <fullName evidence="1">Uncharacterized protein</fullName>
    </submittedName>
</protein>
<sequence length="124" mass="14355">MAEQTKFHPALAENNVKNFISITLEMDKGHYSSWVELFKIHCRAYQVLDHIIPPKSKPTEQETQTNAETDKALWSRLDAIVLNLGPFTNSMLKMHSYMVNLMKLSTCTNRWVFEILSIQSMCAY</sequence>
<keyword evidence="2" id="KW-1185">Reference proteome</keyword>
<name>A0A151TQI6_CAJCA</name>